<dbReference type="OrthoDB" id="115435at2759"/>
<feature type="non-terminal residue" evidence="1">
    <location>
        <position position="118"/>
    </location>
</feature>
<evidence type="ECO:0000313" key="2">
    <source>
        <dbReference type="Proteomes" id="UP000591131"/>
    </source>
</evidence>
<proteinExistence type="predicted"/>
<name>A0A7J6KJT6_PERCH</name>
<reference evidence="1 2" key="1">
    <citation type="submission" date="2020-04" db="EMBL/GenBank/DDBJ databases">
        <title>Perkinsus chesapeaki whole genome sequence.</title>
        <authorList>
            <person name="Bogema D.R."/>
        </authorList>
    </citation>
    <scope>NUCLEOTIDE SEQUENCE [LARGE SCALE GENOMIC DNA]</scope>
    <source>
        <strain evidence="1">ATCC PRA-425</strain>
    </source>
</reference>
<dbReference type="Proteomes" id="UP000591131">
    <property type="component" value="Unassembled WGS sequence"/>
</dbReference>
<organism evidence="1 2">
    <name type="scientific">Perkinsus chesapeaki</name>
    <name type="common">Clam parasite</name>
    <name type="synonym">Perkinsus andrewsi</name>
    <dbReference type="NCBI Taxonomy" id="330153"/>
    <lineage>
        <taxon>Eukaryota</taxon>
        <taxon>Sar</taxon>
        <taxon>Alveolata</taxon>
        <taxon>Perkinsozoa</taxon>
        <taxon>Perkinsea</taxon>
        <taxon>Perkinsida</taxon>
        <taxon>Perkinsidae</taxon>
        <taxon>Perkinsus</taxon>
    </lineage>
</organism>
<keyword evidence="2" id="KW-1185">Reference proteome</keyword>
<evidence type="ECO:0000313" key="1">
    <source>
        <dbReference type="EMBL" id="KAF4646959.1"/>
    </source>
</evidence>
<dbReference type="AlphaFoldDB" id="A0A7J6KJT6"/>
<comment type="caution">
    <text evidence="1">The sequence shown here is derived from an EMBL/GenBank/DDBJ whole genome shotgun (WGS) entry which is preliminary data.</text>
</comment>
<gene>
    <name evidence="1" type="ORF">FOL47_005307</name>
</gene>
<feature type="non-terminal residue" evidence="1">
    <location>
        <position position="1"/>
    </location>
</feature>
<sequence>LSDPVQQWAQVLQGFPPTLQKDVVESMVKNMDRVYASTFDMYTIHNYVLRNRSEASLSQKPGRRVPELRAGQHVMLVRHSRRKLEPKMTGPFRVKDVLTKYLVELEDKDQKSLGRHFV</sequence>
<protein>
    <submittedName>
        <fullName evidence="1">Uncharacterized protein</fullName>
    </submittedName>
</protein>
<accession>A0A7J6KJT6</accession>
<dbReference type="EMBL" id="JAAPAO010002973">
    <property type="protein sequence ID" value="KAF4646959.1"/>
    <property type="molecule type" value="Genomic_DNA"/>
</dbReference>